<dbReference type="Gene3D" id="3.40.30.10">
    <property type="entry name" value="Glutaredoxin"/>
    <property type="match status" value="1"/>
</dbReference>
<dbReference type="Proteomes" id="UP001304671">
    <property type="component" value="Unassembled WGS sequence"/>
</dbReference>
<keyword evidence="7" id="KW-1185">Reference proteome</keyword>
<reference evidence="6 7" key="1">
    <citation type="submission" date="2023-12" db="EMBL/GenBank/DDBJ databases">
        <title>Novel species of the genus Arcicella isolated from rivers.</title>
        <authorList>
            <person name="Lu H."/>
        </authorList>
    </citation>
    <scope>NUCLEOTIDE SEQUENCE [LARGE SCALE GENOMIC DNA]</scope>
    <source>
        <strain evidence="6 7">LMG 21963</strain>
    </source>
</reference>
<proteinExistence type="predicted"/>
<keyword evidence="4" id="KW-0676">Redox-active center</keyword>
<feature type="domain" description="Thioredoxin" evidence="5">
    <location>
        <begin position="262"/>
        <end position="443"/>
    </location>
</feature>
<dbReference type="InterPro" id="IPR012336">
    <property type="entry name" value="Thioredoxin-like_fold"/>
</dbReference>
<dbReference type="Pfam" id="PF13905">
    <property type="entry name" value="Thioredoxin_8"/>
    <property type="match status" value="1"/>
</dbReference>
<dbReference type="SUPFAM" id="SSF52833">
    <property type="entry name" value="Thioredoxin-like"/>
    <property type="match status" value="1"/>
</dbReference>
<name>A0ABU5QRU6_9BACT</name>
<evidence type="ECO:0000259" key="5">
    <source>
        <dbReference type="PROSITE" id="PS51352"/>
    </source>
</evidence>
<evidence type="ECO:0000313" key="7">
    <source>
        <dbReference type="Proteomes" id="UP001304671"/>
    </source>
</evidence>
<evidence type="ECO:0000256" key="4">
    <source>
        <dbReference type="ARBA" id="ARBA00023284"/>
    </source>
</evidence>
<dbReference type="PANTHER" id="PTHR42852:SF6">
    <property type="entry name" value="THIOL:DISULFIDE INTERCHANGE PROTEIN DSBE"/>
    <property type="match status" value="1"/>
</dbReference>
<evidence type="ECO:0000256" key="1">
    <source>
        <dbReference type="ARBA" id="ARBA00004196"/>
    </source>
</evidence>
<evidence type="ECO:0000256" key="3">
    <source>
        <dbReference type="ARBA" id="ARBA00023157"/>
    </source>
</evidence>
<organism evidence="6 7">
    <name type="scientific">Arcicella aquatica</name>
    <dbReference type="NCBI Taxonomy" id="217141"/>
    <lineage>
        <taxon>Bacteria</taxon>
        <taxon>Pseudomonadati</taxon>
        <taxon>Bacteroidota</taxon>
        <taxon>Cytophagia</taxon>
        <taxon>Cytophagales</taxon>
        <taxon>Flectobacillaceae</taxon>
        <taxon>Arcicella</taxon>
    </lineage>
</organism>
<protein>
    <submittedName>
        <fullName evidence="6">TlpA disulfide reductase family protein</fullName>
    </submittedName>
</protein>
<keyword evidence="2" id="KW-0201">Cytochrome c-type biogenesis</keyword>
<gene>
    <name evidence="6" type="ORF">VB264_16565</name>
</gene>
<evidence type="ECO:0000256" key="2">
    <source>
        <dbReference type="ARBA" id="ARBA00022748"/>
    </source>
</evidence>
<sequence length="446" mass="52079">MLNHKAFLLTPFFFFLITQYIHSQTVKKIFLQKQIGVGPFYNSTTFLNLRPDSLYRFPDMNISKSIVKRAYFQKEKQLYEEYLKGGVSEEEFEGKLKIYKILPLIVSKPRKTAYYVDFFIGEINKNKRVIIADINRNSDFRDDTPYYIEGDFSLKSKDIKDEKILKQLPVIAVKYEFDNGQKTQWIKTIVKLNPFKTGATYGNPIEDDLYLMIEHFYFNKGSFKVNGEEYVVVSSNTSISAEFNESKTSLFFFKKEDYKQTLKPNVNLISFKAYDSLRLGNVNFYISKISLAGDTLYMRSTIKSKHIIGIQVGNYITNSLYFDNIEKDKYLLIDFWGTWCAPCIENLPELKKIYEKLDKTKIQLLSIASDSDSLGVNKIIKKYDMSWLNKSENYQDNGFVKKLRVNTFPSIILASPTGQILERKIGSKTMIFELNKKLEELRLFNK</sequence>
<comment type="subcellular location">
    <subcellularLocation>
        <location evidence="1">Cell envelope</location>
    </subcellularLocation>
</comment>
<dbReference type="PANTHER" id="PTHR42852">
    <property type="entry name" value="THIOL:DISULFIDE INTERCHANGE PROTEIN DSBE"/>
    <property type="match status" value="1"/>
</dbReference>
<dbReference type="InterPro" id="IPR050553">
    <property type="entry name" value="Thioredoxin_ResA/DsbE_sf"/>
</dbReference>
<comment type="caution">
    <text evidence="6">The sequence shown here is derived from an EMBL/GenBank/DDBJ whole genome shotgun (WGS) entry which is preliminary data.</text>
</comment>
<dbReference type="RefSeq" id="WP_323251011.1">
    <property type="nucleotide sequence ID" value="NZ_JAYFUL010000030.1"/>
</dbReference>
<dbReference type="InterPro" id="IPR036249">
    <property type="entry name" value="Thioredoxin-like_sf"/>
</dbReference>
<accession>A0ABU5QRU6</accession>
<dbReference type="InterPro" id="IPR013766">
    <property type="entry name" value="Thioredoxin_domain"/>
</dbReference>
<dbReference type="CDD" id="cd02966">
    <property type="entry name" value="TlpA_like_family"/>
    <property type="match status" value="1"/>
</dbReference>
<dbReference type="EMBL" id="JAYFUL010000030">
    <property type="protein sequence ID" value="MEA5259414.1"/>
    <property type="molecule type" value="Genomic_DNA"/>
</dbReference>
<keyword evidence="3" id="KW-1015">Disulfide bond</keyword>
<evidence type="ECO:0000313" key="6">
    <source>
        <dbReference type="EMBL" id="MEA5259414.1"/>
    </source>
</evidence>
<dbReference type="PROSITE" id="PS51352">
    <property type="entry name" value="THIOREDOXIN_2"/>
    <property type="match status" value="1"/>
</dbReference>